<feature type="region of interest" description="Disordered" evidence="1">
    <location>
        <begin position="295"/>
        <end position="330"/>
    </location>
</feature>
<dbReference type="AlphaFoldDB" id="A0A067R1P9"/>
<dbReference type="GO" id="GO:0003711">
    <property type="term" value="F:transcription elongation factor activity"/>
    <property type="evidence" value="ECO:0007669"/>
    <property type="project" value="InterPro"/>
</dbReference>
<dbReference type="InterPro" id="IPR051375">
    <property type="entry name" value="Tuftelin_GRINL1A/MYZAP/CCD68"/>
</dbReference>
<proteinExistence type="predicted"/>
<reference evidence="2 3" key="1">
    <citation type="journal article" date="2014" name="Nat. Commun.">
        <title>Molecular traces of alternative social organization in a termite genome.</title>
        <authorList>
            <person name="Terrapon N."/>
            <person name="Li C."/>
            <person name="Robertson H.M."/>
            <person name="Ji L."/>
            <person name="Meng X."/>
            <person name="Booth W."/>
            <person name="Chen Z."/>
            <person name="Childers C.P."/>
            <person name="Glastad K.M."/>
            <person name="Gokhale K."/>
            <person name="Gowin J."/>
            <person name="Gronenberg W."/>
            <person name="Hermansen R.A."/>
            <person name="Hu H."/>
            <person name="Hunt B.G."/>
            <person name="Huylmans A.K."/>
            <person name="Khalil S.M."/>
            <person name="Mitchell R.D."/>
            <person name="Munoz-Torres M.C."/>
            <person name="Mustard J.A."/>
            <person name="Pan H."/>
            <person name="Reese J.T."/>
            <person name="Scharf M.E."/>
            <person name="Sun F."/>
            <person name="Vogel H."/>
            <person name="Xiao J."/>
            <person name="Yang W."/>
            <person name="Yang Z."/>
            <person name="Yang Z."/>
            <person name="Zhou J."/>
            <person name="Zhu J."/>
            <person name="Brent C.S."/>
            <person name="Elsik C.G."/>
            <person name="Goodisman M.A."/>
            <person name="Liberles D.A."/>
            <person name="Roe R.M."/>
            <person name="Vargo E.L."/>
            <person name="Vilcinskas A."/>
            <person name="Wang J."/>
            <person name="Bornberg-Bauer E."/>
            <person name="Korb J."/>
            <person name="Zhang G."/>
            <person name="Liebig J."/>
        </authorList>
    </citation>
    <scope>NUCLEOTIDE SEQUENCE [LARGE SCALE GENOMIC DNA]</scope>
    <source>
        <tissue evidence="2">Whole organism</tissue>
    </source>
</reference>
<sequence length="330" mass="37072">MLHEKIIKRIPGNIPKPSPRERQGYIEDLSLKTKSELLELIERQDKLLINKSFIGKLPDKGAKISKFRSQLGEELLHRDEVEKTCGLFSGLNIGKGSVSDEIEWTGKYSHTPHEIQLLDSDDESDEDRNSLKILATQSGVGTYKKTHKIEEPEESLIKPEDLKDSGCCSTSRIEGSEPEEDAYVKLLCNKLEKQRENRKEQFRPYRIPKPSGQSADTKQSKKPLGPHWEVTAATPPPPIHGDVKLISLQESLLLQKEQAAKLKDIQAEHAAEKLANHLGVTMGDTLPDPSLRLMYRDSNSSSEDEMANSEGEQEDEEPEKDGAVVYNIVD</sequence>
<dbReference type="EMBL" id="KK852771">
    <property type="protein sequence ID" value="KDR16891.1"/>
    <property type="molecule type" value="Genomic_DNA"/>
</dbReference>
<dbReference type="STRING" id="136037.A0A067R1P9"/>
<dbReference type="PANTHER" id="PTHR23171">
    <property type="entry name" value="GDOWN1"/>
    <property type="match status" value="1"/>
</dbReference>
<dbReference type="InterPro" id="IPR026213">
    <property type="entry name" value="GRINL1"/>
</dbReference>
<evidence type="ECO:0000313" key="2">
    <source>
        <dbReference type="EMBL" id="KDR16891.1"/>
    </source>
</evidence>
<organism evidence="2 3">
    <name type="scientific">Zootermopsis nevadensis</name>
    <name type="common">Dampwood termite</name>
    <dbReference type="NCBI Taxonomy" id="136037"/>
    <lineage>
        <taxon>Eukaryota</taxon>
        <taxon>Metazoa</taxon>
        <taxon>Ecdysozoa</taxon>
        <taxon>Arthropoda</taxon>
        <taxon>Hexapoda</taxon>
        <taxon>Insecta</taxon>
        <taxon>Pterygota</taxon>
        <taxon>Neoptera</taxon>
        <taxon>Polyneoptera</taxon>
        <taxon>Dictyoptera</taxon>
        <taxon>Blattodea</taxon>
        <taxon>Blattoidea</taxon>
        <taxon>Termitoidae</taxon>
        <taxon>Termopsidae</taxon>
        <taxon>Zootermopsis</taxon>
    </lineage>
</organism>
<dbReference type="InParanoid" id="A0A067R1P9"/>
<dbReference type="OrthoDB" id="2408655at2759"/>
<feature type="compositionally biased region" description="Basic and acidic residues" evidence="1">
    <location>
        <begin position="155"/>
        <end position="164"/>
    </location>
</feature>
<dbReference type="OMA" id="GIHYTVY"/>
<feature type="region of interest" description="Disordered" evidence="1">
    <location>
        <begin position="197"/>
        <end position="238"/>
    </location>
</feature>
<dbReference type="PRINTS" id="PR02085">
    <property type="entry name" value="POLR2GRINL1"/>
</dbReference>
<evidence type="ECO:0000256" key="1">
    <source>
        <dbReference type="SAM" id="MobiDB-lite"/>
    </source>
</evidence>
<dbReference type="GO" id="GO:0006368">
    <property type="term" value="P:transcription elongation by RNA polymerase II"/>
    <property type="evidence" value="ECO:0007669"/>
    <property type="project" value="InterPro"/>
</dbReference>
<accession>A0A067R1P9</accession>
<protein>
    <submittedName>
        <fullName evidence="2">Protein GRINL1A</fullName>
    </submittedName>
</protein>
<dbReference type="GO" id="GO:0035556">
    <property type="term" value="P:intracellular signal transduction"/>
    <property type="evidence" value="ECO:0007669"/>
    <property type="project" value="TreeGrafter"/>
</dbReference>
<dbReference type="GO" id="GO:0005634">
    <property type="term" value="C:nucleus"/>
    <property type="evidence" value="ECO:0007669"/>
    <property type="project" value="InterPro"/>
</dbReference>
<gene>
    <name evidence="2" type="ORF">L798_08634</name>
</gene>
<feature type="compositionally biased region" description="Acidic residues" evidence="1">
    <location>
        <begin position="302"/>
        <end position="319"/>
    </location>
</feature>
<keyword evidence="3" id="KW-1185">Reference proteome</keyword>
<dbReference type="FunCoup" id="A0A067R1P9">
    <property type="interactions" value="806"/>
</dbReference>
<feature type="region of interest" description="Disordered" evidence="1">
    <location>
        <begin position="144"/>
        <end position="174"/>
    </location>
</feature>
<dbReference type="eggNOG" id="ENOG502S3HI">
    <property type="taxonomic scope" value="Eukaryota"/>
</dbReference>
<evidence type="ECO:0000313" key="3">
    <source>
        <dbReference type="Proteomes" id="UP000027135"/>
    </source>
</evidence>
<dbReference type="PANTHER" id="PTHR23171:SF13">
    <property type="entry name" value="DNA-DIRECTED RNA POLYMERASE II SUBUNIT GRINL1A"/>
    <property type="match status" value="1"/>
</dbReference>
<name>A0A067R1P9_ZOONE</name>
<dbReference type="Pfam" id="PF15328">
    <property type="entry name" value="GCOM2"/>
    <property type="match status" value="1"/>
</dbReference>
<dbReference type="Proteomes" id="UP000027135">
    <property type="component" value="Unassembled WGS sequence"/>
</dbReference>